<protein>
    <submittedName>
        <fullName evidence="7">D-2-hydroxyacid dehydrogenase</fullName>
    </submittedName>
</protein>
<evidence type="ECO:0000313" key="7">
    <source>
        <dbReference type="EMBL" id="MBD2278831.1"/>
    </source>
</evidence>
<dbReference type="PANTHER" id="PTHR43333">
    <property type="entry name" value="2-HACID_DH_C DOMAIN-CONTAINING PROTEIN"/>
    <property type="match status" value="1"/>
</dbReference>
<dbReference type="Gene3D" id="3.40.50.720">
    <property type="entry name" value="NAD(P)-binding Rossmann-like Domain"/>
    <property type="match status" value="2"/>
</dbReference>
<reference evidence="7 8" key="1">
    <citation type="journal article" date="2020" name="ISME J.">
        <title>Comparative genomics reveals insights into cyanobacterial evolution and habitat adaptation.</title>
        <authorList>
            <person name="Chen M.Y."/>
            <person name="Teng W.K."/>
            <person name="Zhao L."/>
            <person name="Hu C.X."/>
            <person name="Zhou Y.K."/>
            <person name="Han B.P."/>
            <person name="Song L.R."/>
            <person name="Shu W.S."/>
        </authorList>
    </citation>
    <scope>NUCLEOTIDE SEQUENCE [LARGE SCALE GENOMIC DNA]</scope>
    <source>
        <strain evidence="7 8">FACHB-1040</strain>
    </source>
</reference>
<dbReference type="SUPFAM" id="SSF51735">
    <property type="entry name" value="NAD(P)-binding Rossmann-fold domains"/>
    <property type="match status" value="1"/>
</dbReference>
<dbReference type="Pfam" id="PF00389">
    <property type="entry name" value="2-Hacid_dh"/>
    <property type="match status" value="1"/>
</dbReference>
<evidence type="ECO:0000256" key="2">
    <source>
        <dbReference type="ARBA" id="ARBA00023002"/>
    </source>
</evidence>
<dbReference type="EMBL" id="JACJQT010000025">
    <property type="protein sequence ID" value="MBD2278831.1"/>
    <property type="molecule type" value="Genomic_DNA"/>
</dbReference>
<dbReference type="Proteomes" id="UP000606721">
    <property type="component" value="Unassembled WGS sequence"/>
</dbReference>
<dbReference type="RefSeq" id="WP_039200419.1">
    <property type="nucleotide sequence ID" value="NZ_JACJQT010000025.1"/>
</dbReference>
<dbReference type="CDD" id="cd05300">
    <property type="entry name" value="2-Hacid_dh_1"/>
    <property type="match status" value="1"/>
</dbReference>
<organism evidence="7 8">
    <name type="scientific">Aphanizomenon flos-aquae FACHB-1040</name>
    <dbReference type="NCBI Taxonomy" id="2692887"/>
    <lineage>
        <taxon>Bacteria</taxon>
        <taxon>Bacillati</taxon>
        <taxon>Cyanobacteriota</taxon>
        <taxon>Cyanophyceae</taxon>
        <taxon>Nostocales</taxon>
        <taxon>Aphanizomenonaceae</taxon>
        <taxon>Aphanizomenon</taxon>
    </lineage>
</organism>
<dbReference type="InterPro" id="IPR006140">
    <property type="entry name" value="D-isomer_DH_NAD-bd"/>
</dbReference>
<feature type="domain" description="D-isomer specific 2-hydroxyacid dehydrogenase NAD-binding" evidence="6">
    <location>
        <begin position="107"/>
        <end position="280"/>
    </location>
</feature>
<sequence>MLLKIILPVELAAEIEPHLPSDVVTVHVDSDGNFDDNPQDAEVYMNWYYLKKTTLYKVLADAPKLRWHHTVSAGVNHLLTPTFLERNLILTNSAGVNAIAVAEFVLTFMLYHTKQIVALQTLQHQKTWVKGLELQELLDKTLLIIGTGQVGREIAQRAKAFGMKVLGIRRHPQPLPAFDQIVGLDQWRSLLPLADYLVIAIPLTSDTQGMIDELALRAMDSQAYLINVARGAVVDEPALLKALTEGWIGGAALDTFVGEPLPLASPFWSLPNVFVTPHCAGTSSQLRSRLVALFLDNLNRYLSGLPLRNVVNQKLGY</sequence>
<evidence type="ECO:0000256" key="4">
    <source>
        <dbReference type="RuleBase" id="RU003719"/>
    </source>
</evidence>
<accession>A0ABR8BWS4</accession>
<dbReference type="InterPro" id="IPR036291">
    <property type="entry name" value="NAD(P)-bd_dom_sf"/>
</dbReference>
<keyword evidence="3" id="KW-0520">NAD</keyword>
<evidence type="ECO:0000256" key="1">
    <source>
        <dbReference type="ARBA" id="ARBA00005854"/>
    </source>
</evidence>
<evidence type="ECO:0000256" key="3">
    <source>
        <dbReference type="ARBA" id="ARBA00023027"/>
    </source>
</evidence>
<gene>
    <name evidence="7" type="ORF">H6F99_11150</name>
</gene>
<comment type="similarity">
    <text evidence="1 4">Belongs to the D-isomer specific 2-hydroxyacid dehydrogenase family.</text>
</comment>
<name>A0ABR8BWS4_APHFL</name>
<proteinExistence type="inferred from homology"/>
<dbReference type="SUPFAM" id="SSF52283">
    <property type="entry name" value="Formate/glycerate dehydrogenase catalytic domain-like"/>
    <property type="match status" value="1"/>
</dbReference>
<comment type="caution">
    <text evidence="7">The sequence shown here is derived from an EMBL/GenBank/DDBJ whole genome shotgun (WGS) entry which is preliminary data.</text>
</comment>
<dbReference type="InterPro" id="IPR006139">
    <property type="entry name" value="D-isomer_2_OHA_DH_cat_dom"/>
</dbReference>
<keyword evidence="8" id="KW-1185">Reference proteome</keyword>
<dbReference type="PANTHER" id="PTHR43333:SF1">
    <property type="entry name" value="D-ISOMER SPECIFIC 2-HYDROXYACID DEHYDROGENASE NAD-BINDING DOMAIN-CONTAINING PROTEIN"/>
    <property type="match status" value="1"/>
</dbReference>
<evidence type="ECO:0000259" key="6">
    <source>
        <dbReference type="Pfam" id="PF02826"/>
    </source>
</evidence>
<evidence type="ECO:0000313" key="8">
    <source>
        <dbReference type="Proteomes" id="UP000606721"/>
    </source>
</evidence>
<keyword evidence="2 4" id="KW-0560">Oxidoreductase</keyword>
<dbReference type="Pfam" id="PF02826">
    <property type="entry name" value="2-Hacid_dh_C"/>
    <property type="match status" value="1"/>
</dbReference>
<evidence type="ECO:0000259" key="5">
    <source>
        <dbReference type="Pfam" id="PF00389"/>
    </source>
</evidence>
<feature type="domain" description="D-isomer specific 2-hydroxyacid dehydrogenase catalytic" evidence="5">
    <location>
        <begin position="57"/>
        <end position="312"/>
    </location>
</feature>